<protein>
    <submittedName>
        <fullName evidence="1">Uncharacterized protein</fullName>
    </submittedName>
</protein>
<proteinExistence type="predicted"/>
<gene>
    <name evidence="1" type="ORF">SAY87_011485</name>
</gene>
<name>A0AAN7GQV9_9MYRT</name>
<keyword evidence="2" id="KW-1185">Reference proteome</keyword>
<dbReference type="InterPro" id="IPR046960">
    <property type="entry name" value="PPR_At4g14850-like_plant"/>
</dbReference>
<dbReference type="Proteomes" id="UP001345219">
    <property type="component" value="Chromosome 9"/>
</dbReference>
<comment type="caution">
    <text evidence="1">The sequence shown here is derived from an EMBL/GenBank/DDBJ whole genome shotgun (WGS) entry which is preliminary data.</text>
</comment>
<dbReference type="GO" id="GO:0009451">
    <property type="term" value="P:RNA modification"/>
    <property type="evidence" value="ECO:0007669"/>
    <property type="project" value="InterPro"/>
</dbReference>
<dbReference type="AlphaFoldDB" id="A0AAN7GQV9"/>
<evidence type="ECO:0000313" key="1">
    <source>
        <dbReference type="EMBL" id="KAK4745173.1"/>
    </source>
</evidence>
<dbReference type="GO" id="GO:0003723">
    <property type="term" value="F:RNA binding"/>
    <property type="evidence" value="ECO:0007669"/>
    <property type="project" value="InterPro"/>
</dbReference>
<dbReference type="EMBL" id="JAXIOK010000022">
    <property type="protein sequence ID" value="KAK4745173.1"/>
    <property type="molecule type" value="Genomic_DNA"/>
</dbReference>
<dbReference type="PANTHER" id="PTHR47926">
    <property type="entry name" value="PENTATRICOPEPTIDE REPEAT-CONTAINING PROTEIN"/>
    <property type="match status" value="1"/>
</dbReference>
<sequence>MGKQIHGYIVQHPSLAEDATVGNGLANFYAKRDEIDAAFQAFLITPQRDLISWNSVLGTFLNTRNHLLAWMLGERSKPRDITILTLIKFCISISRLVMEKVTAI</sequence>
<reference evidence="1 2" key="1">
    <citation type="journal article" date="2023" name="Hortic Res">
        <title>Pangenome of water caltrop reveals structural variations and asymmetric subgenome divergence after allopolyploidization.</title>
        <authorList>
            <person name="Zhang X."/>
            <person name="Chen Y."/>
            <person name="Wang L."/>
            <person name="Yuan Y."/>
            <person name="Fang M."/>
            <person name="Shi L."/>
            <person name="Lu R."/>
            <person name="Comes H.P."/>
            <person name="Ma Y."/>
            <person name="Chen Y."/>
            <person name="Huang G."/>
            <person name="Zhou Y."/>
            <person name="Zheng Z."/>
            <person name="Qiu Y."/>
        </authorList>
    </citation>
    <scope>NUCLEOTIDE SEQUENCE [LARGE SCALE GENOMIC DNA]</scope>
    <source>
        <tissue evidence="1">Roots</tissue>
    </source>
</reference>
<organism evidence="1 2">
    <name type="scientific">Trapa incisa</name>
    <dbReference type="NCBI Taxonomy" id="236973"/>
    <lineage>
        <taxon>Eukaryota</taxon>
        <taxon>Viridiplantae</taxon>
        <taxon>Streptophyta</taxon>
        <taxon>Embryophyta</taxon>
        <taxon>Tracheophyta</taxon>
        <taxon>Spermatophyta</taxon>
        <taxon>Magnoliopsida</taxon>
        <taxon>eudicotyledons</taxon>
        <taxon>Gunneridae</taxon>
        <taxon>Pentapetalae</taxon>
        <taxon>rosids</taxon>
        <taxon>malvids</taxon>
        <taxon>Myrtales</taxon>
        <taxon>Lythraceae</taxon>
        <taxon>Trapa</taxon>
    </lineage>
</organism>
<accession>A0AAN7GQV9</accession>
<evidence type="ECO:0000313" key="2">
    <source>
        <dbReference type="Proteomes" id="UP001345219"/>
    </source>
</evidence>